<dbReference type="GO" id="GO:0016020">
    <property type="term" value="C:membrane"/>
    <property type="evidence" value="ECO:0007669"/>
    <property type="project" value="InterPro"/>
</dbReference>
<sequence length="859" mass="91631">MSGGLRYVVPDFVRRRYTVKFGIALLILGLSVAAIGFVATAEIEAGVEDNVEDEYATMAAQEADALEAWDDQQRLVTGMLTESAIVRSGDIQQIQPYVERWHVAFNDRNEEDYVAAIHYVNVDDGEILASSAGLEGEPVEALEVPEDERAQLDDVPREQAYRTDPYQTDDGLPAMTYMRQVVDDPDHAMVVTIDLAEYSPNFQSAGEDRTTLVLDGGDNVMFDDAGFGEDGAAFLTAYDGHGDLGVTAREAGPGTPSVERVDDSPTGALAGDAYGFPDEGYVVGYSQVENADWVVLVHQPESDAYGFVDAVSTWGTYATAGGVLLVALIGAVLGRNTARSIDRLTEKTEAMEAGDLDVEFETTRIDNIGRLYGGFANMRDALRAQIEEAQEARAAAENARTETEQMNDHLERKAAEYSEVLQAASNGDLTARMDPDSDSEAMSEIATASNDMLAELEATTAQLKSFAGEVATASEEVTASSEEVRGASQQVTESIQEISDGAERQNRSLQTVTGEMDGLSTTTEEIAASSNQVADIAERTAATGREGREAAQQAIEGMNRIEAESEAAVAEIETLQEEVAQIDELLEFITEVAEQTNMLALNANIEASRSADSDEGFAVVAEEVKQLSADTKDAAEDIEDRLERIKAQTDDTAAEVRTTSSEITDHTDSVRRAADALDEIAEYAQETNTGVQEISAATEEQAAATQQVVAMVDEAATISEETTAEAENVAAAAEQQTTALTEVSGSASDLANQAAQLSEALDRFETDTDDDLDGGLPGSDTTEPPLDAAESEVSGEQQYDDTGGGDDSGEFEGGEATMTDDVTAETAGDDPDGDEPNATDKGTPDGFSFGQVVDEPDER</sequence>
<dbReference type="CDD" id="cd06225">
    <property type="entry name" value="HAMP"/>
    <property type="match status" value="1"/>
</dbReference>
<evidence type="ECO:0000256" key="6">
    <source>
        <dbReference type="SAM" id="Phobius"/>
    </source>
</evidence>
<dbReference type="SMART" id="SM00283">
    <property type="entry name" value="MA"/>
    <property type="match status" value="1"/>
</dbReference>
<evidence type="ECO:0000313" key="9">
    <source>
        <dbReference type="EMBL" id="MCL9815121.1"/>
    </source>
</evidence>
<organism evidence="9 10">
    <name type="scientific">Natranaeroarchaeum aerophilus</name>
    <dbReference type="NCBI Taxonomy" id="2917711"/>
    <lineage>
        <taxon>Archaea</taxon>
        <taxon>Methanobacteriati</taxon>
        <taxon>Methanobacteriota</taxon>
        <taxon>Stenosarchaea group</taxon>
        <taxon>Halobacteria</taxon>
        <taxon>Halobacteriales</taxon>
        <taxon>Natronoarchaeaceae</taxon>
        <taxon>Natranaeroarchaeum</taxon>
    </lineage>
</organism>
<protein>
    <submittedName>
        <fullName evidence="9">Methyl-accepting chemotaxis protein</fullName>
    </submittedName>
</protein>
<keyword evidence="4" id="KW-0175">Coiled coil</keyword>
<dbReference type="Pfam" id="PF00672">
    <property type="entry name" value="HAMP"/>
    <property type="match status" value="1"/>
</dbReference>
<dbReference type="EMBL" id="JAKRVY010000013">
    <property type="protein sequence ID" value="MCL9815121.1"/>
    <property type="molecule type" value="Genomic_DNA"/>
</dbReference>
<dbReference type="PROSITE" id="PS50111">
    <property type="entry name" value="CHEMOTAXIS_TRANSDUC_2"/>
    <property type="match status" value="1"/>
</dbReference>
<feature type="domain" description="HAMP" evidence="8">
    <location>
        <begin position="335"/>
        <end position="387"/>
    </location>
</feature>
<feature type="compositionally biased region" description="Acidic residues" evidence="5">
    <location>
        <begin position="827"/>
        <end position="837"/>
    </location>
</feature>
<feature type="region of interest" description="Disordered" evidence="5">
    <location>
        <begin position="766"/>
        <end position="859"/>
    </location>
</feature>
<dbReference type="PANTHER" id="PTHR32089">
    <property type="entry name" value="METHYL-ACCEPTING CHEMOTAXIS PROTEIN MCPB"/>
    <property type="match status" value="1"/>
</dbReference>
<dbReference type="GO" id="GO:0004888">
    <property type="term" value="F:transmembrane signaling receptor activity"/>
    <property type="evidence" value="ECO:0007669"/>
    <property type="project" value="InterPro"/>
</dbReference>
<feature type="coiled-coil region" evidence="4">
    <location>
        <begin position="375"/>
        <end position="420"/>
    </location>
</feature>
<dbReference type="PRINTS" id="PR00260">
    <property type="entry name" value="CHEMTRNSDUCR"/>
</dbReference>
<dbReference type="CDD" id="cd18774">
    <property type="entry name" value="PDC2_HK_sensor"/>
    <property type="match status" value="1"/>
</dbReference>
<evidence type="ECO:0000256" key="2">
    <source>
        <dbReference type="ARBA" id="ARBA00029447"/>
    </source>
</evidence>
<feature type="domain" description="Methyl-accepting transducer" evidence="7">
    <location>
        <begin position="480"/>
        <end position="716"/>
    </location>
</feature>
<dbReference type="AlphaFoldDB" id="A0AAE3FU03"/>
<keyword evidence="6" id="KW-0472">Membrane</keyword>
<dbReference type="Proteomes" id="UP001202674">
    <property type="component" value="Unassembled WGS sequence"/>
</dbReference>
<feature type="domain" description="HAMP" evidence="8">
    <location>
        <begin position="408"/>
        <end position="461"/>
    </location>
</feature>
<proteinExistence type="inferred from homology"/>
<evidence type="ECO:0000256" key="5">
    <source>
        <dbReference type="SAM" id="MobiDB-lite"/>
    </source>
</evidence>
<dbReference type="PROSITE" id="PS50885">
    <property type="entry name" value="HAMP"/>
    <property type="match status" value="2"/>
</dbReference>
<evidence type="ECO:0000259" key="8">
    <source>
        <dbReference type="PROSITE" id="PS50885"/>
    </source>
</evidence>
<dbReference type="InterPro" id="IPR003660">
    <property type="entry name" value="HAMP_dom"/>
</dbReference>
<evidence type="ECO:0000259" key="7">
    <source>
        <dbReference type="PROSITE" id="PS50111"/>
    </source>
</evidence>
<dbReference type="Pfam" id="PF00015">
    <property type="entry name" value="MCPsignal"/>
    <property type="match status" value="1"/>
</dbReference>
<keyword evidence="1 3" id="KW-0807">Transducer</keyword>
<keyword evidence="6" id="KW-0812">Transmembrane</keyword>
<dbReference type="SUPFAM" id="SSF58104">
    <property type="entry name" value="Methyl-accepting chemotaxis protein (MCP) signaling domain"/>
    <property type="match status" value="1"/>
</dbReference>
<dbReference type="GO" id="GO:0006935">
    <property type="term" value="P:chemotaxis"/>
    <property type="evidence" value="ECO:0007669"/>
    <property type="project" value="InterPro"/>
</dbReference>
<gene>
    <name evidence="9" type="ORF">AArcSt11_15815</name>
</gene>
<feature type="coiled-coil region" evidence="4">
    <location>
        <begin position="558"/>
        <end position="592"/>
    </location>
</feature>
<comment type="caution">
    <text evidence="9">The sequence shown here is derived from an EMBL/GenBank/DDBJ whole genome shotgun (WGS) entry which is preliminary data.</text>
</comment>
<feature type="compositionally biased region" description="Acidic residues" evidence="5">
    <location>
        <begin position="803"/>
        <end position="813"/>
    </location>
</feature>
<dbReference type="InterPro" id="IPR004090">
    <property type="entry name" value="Chemotax_Me-accpt_rcpt"/>
</dbReference>
<dbReference type="SMART" id="SM00304">
    <property type="entry name" value="HAMP"/>
    <property type="match status" value="3"/>
</dbReference>
<name>A0AAE3FU03_9EURY</name>
<feature type="transmembrane region" description="Helical" evidence="6">
    <location>
        <begin position="21"/>
        <end position="41"/>
    </location>
</feature>
<evidence type="ECO:0000256" key="4">
    <source>
        <dbReference type="SAM" id="Coils"/>
    </source>
</evidence>
<comment type="similarity">
    <text evidence="2">Belongs to the methyl-accepting chemotaxis (MCP) protein family.</text>
</comment>
<dbReference type="Gene3D" id="6.10.250.1910">
    <property type="match status" value="1"/>
</dbReference>
<keyword evidence="6" id="KW-1133">Transmembrane helix</keyword>
<dbReference type="Gene3D" id="1.10.287.950">
    <property type="entry name" value="Methyl-accepting chemotaxis protein"/>
    <property type="match status" value="1"/>
</dbReference>
<reference evidence="9 10" key="1">
    <citation type="journal article" date="2022" name="Syst. Appl. Microbiol.">
        <title>Natronocalculus amylovorans gen. nov., sp. nov., and Natranaeroarchaeum aerophilus sp. nov., dominant culturable amylolytic natronoarchaea from hypersaline soda lakes in southwestern Siberia.</title>
        <authorList>
            <person name="Sorokin D.Y."/>
            <person name="Elcheninov A.G."/>
            <person name="Khizhniak T.V."/>
            <person name="Koenen M."/>
            <person name="Bale N.J."/>
            <person name="Damste J.S.S."/>
            <person name="Kublanov I.V."/>
        </authorList>
    </citation>
    <scope>NUCLEOTIDE SEQUENCE [LARGE SCALE GENOMIC DNA]</scope>
    <source>
        <strain evidence="9 10">AArc-St1-1</strain>
    </source>
</reference>
<dbReference type="GO" id="GO:0007165">
    <property type="term" value="P:signal transduction"/>
    <property type="evidence" value="ECO:0007669"/>
    <property type="project" value="UniProtKB-KW"/>
</dbReference>
<dbReference type="InterPro" id="IPR004089">
    <property type="entry name" value="MCPsignal_dom"/>
</dbReference>
<feature type="coiled-coil region" evidence="4">
    <location>
        <begin position="621"/>
        <end position="655"/>
    </location>
</feature>
<dbReference type="PANTHER" id="PTHR32089:SF112">
    <property type="entry name" value="LYSOZYME-LIKE PROTEIN-RELATED"/>
    <property type="match status" value="1"/>
</dbReference>
<dbReference type="RefSeq" id="WP_250598527.1">
    <property type="nucleotide sequence ID" value="NZ_JAKRVY010000013.1"/>
</dbReference>
<keyword evidence="10" id="KW-1185">Reference proteome</keyword>
<evidence type="ECO:0000256" key="3">
    <source>
        <dbReference type="PROSITE-ProRule" id="PRU00284"/>
    </source>
</evidence>
<accession>A0AAE3FU03</accession>
<evidence type="ECO:0000256" key="1">
    <source>
        <dbReference type="ARBA" id="ARBA00023224"/>
    </source>
</evidence>
<evidence type="ECO:0000313" key="10">
    <source>
        <dbReference type="Proteomes" id="UP001202674"/>
    </source>
</evidence>